<evidence type="ECO:0008006" key="2">
    <source>
        <dbReference type="Google" id="ProtNLM"/>
    </source>
</evidence>
<gene>
    <name evidence="1" type="ORF">BCV72DRAFT_251458</name>
</gene>
<dbReference type="EMBL" id="KV921981">
    <property type="protein sequence ID" value="ORE04095.1"/>
    <property type="molecule type" value="Genomic_DNA"/>
</dbReference>
<organism evidence="1">
    <name type="scientific">Rhizopus microsporus var. microsporus</name>
    <dbReference type="NCBI Taxonomy" id="86635"/>
    <lineage>
        <taxon>Eukaryota</taxon>
        <taxon>Fungi</taxon>
        <taxon>Fungi incertae sedis</taxon>
        <taxon>Mucoromycota</taxon>
        <taxon>Mucoromycotina</taxon>
        <taxon>Mucoromycetes</taxon>
        <taxon>Mucorales</taxon>
        <taxon>Mucorineae</taxon>
        <taxon>Rhizopodaceae</taxon>
        <taxon>Rhizopus</taxon>
    </lineage>
</organism>
<sequence length="131" mass="15779">MFLRKLQVQTSAKQLDIHVRTAQRWSDNMFIKRKKTGRSSILHEEHKQVILEYIDENPSAALEQSQDLKVFKSTVYNFVRTEYRSSEEKIQERFDWVRKWNCTDMGRRTNCVFLDESAFHINLKHMLKNRA</sequence>
<accession>A0A1X0QWH5</accession>
<name>A0A1X0QWH5_RHIZD</name>
<reference evidence="1" key="1">
    <citation type="journal article" date="2016" name="Proc. Natl. Acad. Sci. U.S.A.">
        <title>Lipid metabolic changes in an early divergent fungus govern the establishment of a mutualistic symbiosis with endobacteria.</title>
        <authorList>
            <person name="Lastovetsky O.A."/>
            <person name="Gaspar M.L."/>
            <person name="Mondo S.J."/>
            <person name="LaButti K.M."/>
            <person name="Sandor L."/>
            <person name="Grigoriev I.V."/>
            <person name="Henry S.A."/>
            <person name="Pawlowska T.E."/>
        </authorList>
    </citation>
    <scope>NUCLEOTIDE SEQUENCE [LARGE SCALE GENOMIC DNA]</scope>
    <source>
        <strain evidence="1">ATCC 52814</strain>
    </source>
</reference>
<evidence type="ECO:0000313" key="1">
    <source>
        <dbReference type="EMBL" id="ORE04095.1"/>
    </source>
</evidence>
<dbReference type="AlphaFoldDB" id="A0A1X0QWH5"/>
<protein>
    <recommendedName>
        <fullName evidence="2">Tc1-like transposase DDE domain-containing protein</fullName>
    </recommendedName>
</protein>
<dbReference type="VEuPathDB" id="FungiDB:BCV72DRAFT_251458"/>
<proteinExistence type="predicted"/>
<dbReference type="Proteomes" id="UP000242414">
    <property type="component" value="Unassembled WGS sequence"/>
</dbReference>